<keyword evidence="9" id="KW-1185">Reference proteome</keyword>
<evidence type="ECO:0000256" key="5">
    <source>
        <dbReference type="ARBA" id="ARBA00023136"/>
    </source>
</evidence>
<dbReference type="STRING" id="81985.R0H0R5"/>
<dbReference type="Pfam" id="PF01694">
    <property type="entry name" value="Rhomboid"/>
    <property type="match status" value="1"/>
</dbReference>
<dbReference type="FunFam" id="1.20.1540.10:FF:000013">
    <property type="entry name" value="Rhomboid protease aarA"/>
    <property type="match status" value="1"/>
</dbReference>
<name>R0H0R5_9BRAS</name>
<dbReference type="PANTHER" id="PTHR43066:SF5">
    <property type="entry name" value="RHOMBOID-LIKE PROTEIN 11, CHLOROPLASTIC-RELATED"/>
    <property type="match status" value="1"/>
</dbReference>
<comment type="similarity">
    <text evidence="2">Belongs to the peptidase S54 family.</text>
</comment>
<evidence type="ECO:0000256" key="2">
    <source>
        <dbReference type="ARBA" id="ARBA00009045"/>
    </source>
</evidence>
<accession>R0H0R5</accession>
<dbReference type="SUPFAM" id="SSF144091">
    <property type="entry name" value="Rhomboid-like"/>
    <property type="match status" value="1"/>
</dbReference>
<feature type="transmembrane region" description="Helical" evidence="6">
    <location>
        <begin position="86"/>
        <end position="104"/>
    </location>
</feature>
<evidence type="ECO:0000256" key="6">
    <source>
        <dbReference type="SAM" id="Phobius"/>
    </source>
</evidence>
<evidence type="ECO:0000256" key="1">
    <source>
        <dbReference type="ARBA" id="ARBA00004141"/>
    </source>
</evidence>
<feature type="transmembrane region" description="Helical" evidence="6">
    <location>
        <begin position="124"/>
        <end position="148"/>
    </location>
</feature>
<reference evidence="9" key="1">
    <citation type="journal article" date="2013" name="Nat. Genet.">
        <title>The Capsella rubella genome and the genomic consequences of rapid mating system evolution.</title>
        <authorList>
            <person name="Slotte T."/>
            <person name="Hazzouri K.M."/>
            <person name="Agren J.A."/>
            <person name="Koenig D."/>
            <person name="Maumus F."/>
            <person name="Guo Y.L."/>
            <person name="Steige K."/>
            <person name="Platts A.E."/>
            <person name="Escobar J.S."/>
            <person name="Newman L.K."/>
            <person name="Wang W."/>
            <person name="Mandakova T."/>
            <person name="Vello E."/>
            <person name="Smith L.M."/>
            <person name="Henz S.R."/>
            <person name="Steffen J."/>
            <person name="Takuno S."/>
            <person name="Brandvain Y."/>
            <person name="Coop G."/>
            <person name="Andolfatto P."/>
            <person name="Hu T.T."/>
            <person name="Blanchette M."/>
            <person name="Clark R.M."/>
            <person name="Quesneville H."/>
            <person name="Nordborg M."/>
            <person name="Gaut B.S."/>
            <person name="Lysak M.A."/>
            <person name="Jenkins J."/>
            <person name="Grimwood J."/>
            <person name="Chapman J."/>
            <person name="Prochnik S."/>
            <person name="Shu S."/>
            <person name="Rokhsar D."/>
            <person name="Schmutz J."/>
            <person name="Weigel D."/>
            <person name="Wright S.I."/>
        </authorList>
    </citation>
    <scope>NUCLEOTIDE SEQUENCE [LARGE SCALE GENOMIC DNA]</scope>
    <source>
        <strain evidence="9">cv. Monte Gargano</strain>
    </source>
</reference>
<evidence type="ECO:0000256" key="4">
    <source>
        <dbReference type="ARBA" id="ARBA00022989"/>
    </source>
</evidence>
<dbReference type="PANTHER" id="PTHR43066">
    <property type="entry name" value="RHOMBOID-RELATED PROTEIN"/>
    <property type="match status" value="1"/>
</dbReference>
<dbReference type="InterPro" id="IPR022764">
    <property type="entry name" value="Peptidase_S54_rhomboid_dom"/>
</dbReference>
<feature type="transmembrane region" description="Helical" evidence="6">
    <location>
        <begin position="186"/>
        <end position="204"/>
    </location>
</feature>
<evidence type="ECO:0000313" key="9">
    <source>
        <dbReference type="Proteomes" id="UP000029121"/>
    </source>
</evidence>
<evidence type="ECO:0000256" key="3">
    <source>
        <dbReference type="ARBA" id="ARBA00022692"/>
    </source>
</evidence>
<dbReference type="eggNOG" id="ENOG502QTDP">
    <property type="taxonomic scope" value="Eukaryota"/>
</dbReference>
<dbReference type="GO" id="GO:0016020">
    <property type="term" value="C:membrane"/>
    <property type="evidence" value="ECO:0007669"/>
    <property type="project" value="UniProtKB-SubCell"/>
</dbReference>
<dbReference type="Proteomes" id="UP000029121">
    <property type="component" value="Unassembled WGS sequence"/>
</dbReference>
<comment type="subcellular location">
    <subcellularLocation>
        <location evidence="1">Membrane</location>
        <topology evidence="1">Multi-pass membrane protein</topology>
    </subcellularLocation>
</comment>
<keyword evidence="5 6" id="KW-0472">Membrane</keyword>
<feature type="transmembrane region" description="Helical" evidence="6">
    <location>
        <begin position="160"/>
        <end position="180"/>
    </location>
</feature>
<dbReference type="AlphaFoldDB" id="R0H0R5"/>
<keyword evidence="4 6" id="KW-1133">Transmembrane helix</keyword>
<gene>
    <name evidence="8" type="ORF">CARUB_v10003542mg</name>
</gene>
<proteinExistence type="inferred from homology"/>
<protein>
    <recommendedName>
        <fullName evidence="7">Peptidase S54 rhomboid domain-containing protein</fullName>
    </recommendedName>
</protein>
<evidence type="ECO:0000313" key="8">
    <source>
        <dbReference type="EMBL" id="EOA22824.1"/>
    </source>
</evidence>
<dbReference type="EMBL" id="KB870810">
    <property type="protein sequence ID" value="EOA22824.1"/>
    <property type="molecule type" value="Genomic_DNA"/>
</dbReference>
<feature type="domain" description="Peptidase S54 rhomboid" evidence="7">
    <location>
        <begin position="121"/>
        <end position="275"/>
    </location>
</feature>
<dbReference type="InterPro" id="IPR035952">
    <property type="entry name" value="Rhomboid-like_sf"/>
</dbReference>
<organism evidence="8 9">
    <name type="scientific">Capsella rubella</name>
    <dbReference type="NCBI Taxonomy" id="81985"/>
    <lineage>
        <taxon>Eukaryota</taxon>
        <taxon>Viridiplantae</taxon>
        <taxon>Streptophyta</taxon>
        <taxon>Embryophyta</taxon>
        <taxon>Tracheophyta</taxon>
        <taxon>Spermatophyta</taxon>
        <taxon>Magnoliopsida</taxon>
        <taxon>eudicotyledons</taxon>
        <taxon>Gunneridae</taxon>
        <taxon>Pentapetalae</taxon>
        <taxon>rosids</taxon>
        <taxon>malvids</taxon>
        <taxon>Brassicales</taxon>
        <taxon>Brassicaceae</taxon>
        <taxon>Camelineae</taxon>
        <taxon>Capsella</taxon>
    </lineage>
</organism>
<evidence type="ECO:0000259" key="7">
    <source>
        <dbReference type="Pfam" id="PF01694"/>
    </source>
</evidence>
<sequence length="291" mass="32968">MSQLQLNLHHHHYYLSLPHSSSLCSRFPSLPSLHRRRAPLSLNSTDSTVFLPLTAVRSRLSDSDITPKFELSKGQQEEKKQNRANGIVLIILTNLAIFMSEHLYNVRAIKSMYLYSDNPVWYQFVTSTFCHADWNHLSSNLFFLYIFGERKIVEEEKGSFGLWMSYLFTGVGANLVSWFVLRPNSASAGASGAVCGLFVISVLLKMSRDWIRFLEVLVLGQFVLKRVYEAAQGSTGLLETIFGGFTSMKVVQTLKPIAEFSGALVGVLLVWLLSKFPYELVNQEVKKFLQK</sequence>
<dbReference type="Gene3D" id="1.20.1540.10">
    <property type="entry name" value="Rhomboid-like"/>
    <property type="match status" value="1"/>
</dbReference>
<keyword evidence="3 6" id="KW-0812">Transmembrane</keyword>
<dbReference type="GO" id="GO:0004252">
    <property type="term" value="F:serine-type endopeptidase activity"/>
    <property type="evidence" value="ECO:0007669"/>
    <property type="project" value="InterPro"/>
</dbReference>